<feature type="transmembrane region" description="Helical" evidence="7">
    <location>
        <begin position="164"/>
        <end position="183"/>
    </location>
</feature>
<feature type="domain" description="Mechanosensitive ion channel MscS C-terminal" evidence="9">
    <location>
        <begin position="280"/>
        <end position="363"/>
    </location>
</feature>
<proteinExistence type="inferred from homology"/>
<organism evidence="10 11">
    <name type="scientific">Natronococcus amylolyticus DSM 10524</name>
    <dbReference type="NCBI Taxonomy" id="1227497"/>
    <lineage>
        <taxon>Archaea</taxon>
        <taxon>Methanobacteriati</taxon>
        <taxon>Methanobacteriota</taxon>
        <taxon>Stenosarchaea group</taxon>
        <taxon>Halobacteria</taxon>
        <taxon>Halobacteriales</taxon>
        <taxon>Natrialbaceae</taxon>
        <taxon>Natronococcus</taxon>
    </lineage>
</organism>
<keyword evidence="6 7" id="KW-0472">Membrane</keyword>
<evidence type="ECO:0000256" key="6">
    <source>
        <dbReference type="ARBA" id="ARBA00023136"/>
    </source>
</evidence>
<evidence type="ECO:0000256" key="3">
    <source>
        <dbReference type="ARBA" id="ARBA00022475"/>
    </source>
</evidence>
<feature type="transmembrane region" description="Helical" evidence="7">
    <location>
        <begin position="25"/>
        <end position="43"/>
    </location>
</feature>
<dbReference type="Gene3D" id="2.30.30.60">
    <property type="match status" value="1"/>
</dbReference>
<dbReference type="PANTHER" id="PTHR30221">
    <property type="entry name" value="SMALL-CONDUCTANCE MECHANOSENSITIVE CHANNEL"/>
    <property type="match status" value="1"/>
</dbReference>
<evidence type="ECO:0000256" key="2">
    <source>
        <dbReference type="ARBA" id="ARBA00008017"/>
    </source>
</evidence>
<evidence type="ECO:0008006" key="12">
    <source>
        <dbReference type="Google" id="ProtNLM"/>
    </source>
</evidence>
<evidence type="ECO:0000259" key="9">
    <source>
        <dbReference type="Pfam" id="PF21082"/>
    </source>
</evidence>
<evidence type="ECO:0000256" key="7">
    <source>
        <dbReference type="SAM" id="Phobius"/>
    </source>
</evidence>
<keyword evidence="11" id="KW-1185">Reference proteome</keyword>
<dbReference type="Gene3D" id="1.10.287.1260">
    <property type="match status" value="1"/>
</dbReference>
<dbReference type="Pfam" id="PF00924">
    <property type="entry name" value="MS_channel_2nd"/>
    <property type="match status" value="1"/>
</dbReference>
<dbReference type="GO" id="GO:0008381">
    <property type="term" value="F:mechanosensitive monoatomic ion channel activity"/>
    <property type="evidence" value="ECO:0007669"/>
    <property type="project" value="InterPro"/>
</dbReference>
<dbReference type="InterPro" id="IPR011066">
    <property type="entry name" value="MscS_channel_C_sf"/>
</dbReference>
<keyword evidence="5 7" id="KW-1133">Transmembrane helix</keyword>
<gene>
    <name evidence="10" type="ORF">C491_17277</name>
</gene>
<comment type="caution">
    <text evidence="10">The sequence shown here is derived from an EMBL/GenBank/DDBJ whole genome shotgun (WGS) entry which is preliminary data.</text>
</comment>
<comment type="subcellular location">
    <subcellularLocation>
        <location evidence="1">Cell membrane</location>
        <topology evidence="1">Multi-pass membrane protein</topology>
    </subcellularLocation>
</comment>
<evidence type="ECO:0000256" key="4">
    <source>
        <dbReference type="ARBA" id="ARBA00022692"/>
    </source>
</evidence>
<dbReference type="SUPFAM" id="SSF50182">
    <property type="entry name" value="Sm-like ribonucleoproteins"/>
    <property type="match status" value="1"/>
</dbReference>
<dbReference type="InterPro" id="IPR006685">
    <property type="entry name" value="MscS_channel_2nd"/>
</dbReference>
<feature type="transmembrane region" description="Helical" evidence="7">
    <location>
        <begin position="119"/>
        <end position="143"/>
    </location>
</feature>
<dbReference type="RefSeq" id="WP_005558418.1">
    <property type="nucleotide sequence ID" value="NZ_AOIB01000031.1"/>
</dbReference>
<reference evidence="10 11" key="1">
    <citation type="journal article" date="2014" name="PLoS Genet.">
        <title>Phylogenetically driven sequencing of extremely halophilic archaea reveals strategies for static and dynamic osmo-response.</title>
        <authorList>
            <person name="Becker E.A."/>
            <person name="Seitzer P.M."/>
            <person name="Tritt A."/>
            <person name="Larsen D."/>
            <person name="Krusor M."/>
            <person name="Yao A.I."/>
            <person name="Wu D."/>
            <person name="Madern D."/>
            <person name="Eisen J.A."/>
            <person name="Darling A.E."/>
            <person name="Facciotti M.T."/>
        </authorList>
    </citation>
    <scope>NUCLEOTIDE SEQUENCE [LARGE SCALE GENOMIC DNA]</scope>
    <source>
        <strain evidence="10 11">DSM 10524</strain>
    </source>
</reference>
<protein>
    <recommendedName>
        <fullName evidence="12">Mechanosensitive ion channel MscS</fullName>
    </recommendedName>
</protein>
<comment type="similarity">
    <text evidence="2">Belongs to the MscS (TC 1.A.23) family.</text>
</comment>
<dbReference type="InterPro" id="IPR049278">
    <property type="entry name" value="MS_channel_C"/>
</dbReference>
<evidence type="ECO:0000256" key="1">
    <source>
        <dbReference type="ARBA" id="ARBA00004651"/>
    </source>
</evidence>
<dbReference type="InterPro" id="IPR023408">
    <property type="entry name" value="MscS_beta-dom_sf"/>
</dbReference>
<dbReference type="Pfam" id="PF21082">
    <property type="entry name" value="MS_channel_3rd"/>
    <property type="match status" value="1"/>
</dbReference>
<dbReference type="SUPFAM" id="SSF82861">
    <property type="entry name" value="Mechanosensitive channel protein MscS (YggB), transmembrane region"/>
    <property type="match status" value="1"/>
</dbReference>
<evidence type="ECO:0000256" key="5">
    <source>
        <dbReference type="ARBA" id="ARBA00022989"/>
    </source>
</evidence>
<dbReference type="GO" id="GO:0005886">
    <property type="term" value="C:plasma membrane"/>
    <property type="evidence" value="ECO:0007669"/>
    <property type="project" value="UniProtKB-SubCell"/>
</dbReference>
<name>L9X1M1_9EURY</name>
<dbReference type="PANTHER" id="PTHR30221:SF20">
    <property type="entry name" value="SMALL-CONDUCTANCE MECHANOSENSITIVE CHANNEL"/>
    <property type="match status" value="1"/>
</dbReference>
<sequence length="389" mass="42899">MSDSGQTIADETVSSLPFVTTQEQLLGLTVAVLLATGLLLAVLPRGIQRLKATLENATEREWGETLEGYLPVGRLTHAIVRLSQLAVVVGGTVGVLHLWGYESPIWYTIEILTAMWPTLSRMVASGVVLITAYFGGLAIASWMDSLSANTSGIDRHDREIITRVLQLTLLLTAVLFVLTLWNFDISGLLVGAGVIGVILGFAAQETLGSVIAGFILMFSRPFEIGDWIVVGDDRGIVTDITIVHTRIRGPNGEHVIIPNEVVGSQTIRNRSNENRLRFAVDVGVDYDADLETAREVAREAVDSLEIVEETPFPSVRIEELDDSSVVLRIRFWVDRPNTEKMWKAEDEVLEAVKTALEDARINIPYPHLRSVTDAKPTRDRQLVSSYEQD</sequence>
<dbReference type="Gene3D" id="3.30.70.100">
    <property type="match status" value="1"/>
</dbReference>
<dbReference type="OrthoDB" id="31543at2157"/>
<dbReference type="InterPro" id="IPR045275">
    <property type="entry name" value="MscS_archaea/bacteria_type"/>
</dbReference>
<accession>L9X1M1</accession>
<dbReference type="eggNOG" id="arCOG01568">
    <property type="taxonomic scope" value="Archaea"/>
</dbReference>
<keyword evidence="4 7" id="KW-0812">Transmembrane</keyword>
<evidence type="ECO:0000313" key="10">
    <source>
        <dbReference type="EMBL" id="ELY55487.1"/>
    </source>
</evidence>
<feature type="transmembrane region" description="Helical" evidence="7">
    <location>
        <begin position="189"/>
        <end position="218"/>
    </location>
</feature>
<feature type="domain" description="Mechanosensitive ion channel MscS" evidence="8">
    <location>
        <begin position="206"/>
        <end position="271"/>
    </location>
</feature>
<dbReference type="SUPFAM" id="SSF82689">
    <property type="entry name" value="Mechanosensitive channel protein MscS (YggB), C-terminal domain"/>
    <property type="match status" value="1"/>
</dbReference>
<dbReference type="Proteomes" id="UP000011688">
    <property type="component" value="Unassembled WGS sequence"/>
</dbReference>
<dbReference type="AlphaFoldDB" id="L9X1M1"/>
<dbReference type="InterPro" id="IPR010920">
    <property type="entry name" value="LSM_dom_sf"/>
</dbReference>
<keyword evidence="3" id="KW-1003">Cell membrane</keyword>
<dbReference type="STRING" id="1227497.C491_17277"/>
<evidence type="ECO:0000313" key="11">
    <source>
        <dbReference type="Proteomes" id="UP000011688"/>
    </source>
</evidence>
<dbReference type="EMBL" id="AOIB01000031">
    <property type="protein sequence ID" value="ELY55487.1"/>
    <property type="molecule type" value="Genomic_DNA"/>
</dbReference>
<dbReference type="InterPro" id="IPR011014">
    <property type="entry name" value="MscS_channel_TM-2"/>
</dbReference>
<evidence type="ECO:0000259" key="8">
    <source>
        <dbReference type="Pfam" id="PF00924"/>
    </source>
</evidence>
<feature type="transmembrane region" description="Helical" evidence="7">
    <location>
        <begin position="78"/>
        <end position="99"/>
    </location>
</feature>